<keyword evidence="5" id="KW-0804">Transcription</keyword>
<reference evidence="9" key="1">
    <citation type="journal article" date="2014" name="Int. J. Syst. Evol. Microbiol.">
        <title>Complete genome sequence of Corynebacterium casei LMG S-19264T (=DSM 44701T), isolated from a smear-ripened cheese.</title>
        <authorList>
            <consortium name="US DOE Joint Genome Institute (JGI-PGF)"/>
            <person name="Walter F."/>
            <person name="Albersmeier A."/>
            <person name="Kalinowski J."/>
            <person name="Ruckert C."/>
        </authorList>
    </citation>
    <scope>NUCLEOTIDE SEQUENCE</scope>
    <source>
        <strain evidence="9">CGMCC 4.5737</strain>
    </source>
</reference>
<dbReference type="GO" id="GO:0006352">
    <property type="term" value="P:DNA-templated transcription initiation"/>
    <property type="evidence" value="ECO:0007669"/>
    <property type="project" value="InterPro"/>
</dbReference>
<proteinExistence type="inferred from homology"/>
<keyword evidence="3" id="KW-0731">Sigma factor</keyword>
<organism evidence="9 10">
    <name type="scientific">Longimycelium tulufanense</name>
    <dbReference type="NCBI Taxonomy" id="907463"/>
    <lineage>
        <taxon>Bacteria</taxon>
        <taxon>Bacillati</taxon>
        <taxon>Actinomycetota</taxon>
        <taxon>Actinomycetes</taxon>
        <taxon>Pseudonocardiales</taxon>
        <taxon>Pseudonocardiaceae</taxon>
        <taxon>Longimycelium</taxon>
    </lineage>
</organism>
<dbReference type="InterPro" id="IPR013324">
    <property type="entry name" value="RNA_pol_sigma_r3/r4-like"/>
</dbReference>
<dbReference type="InterPro" id="IPR013325">
    <property type="entry name" value="RNA_pol_sigma_r2"/>
</dbReference>
<dbReference type="PANTHER" id="PTHR43133:SF8">
    <property type="entry name" value="RNA POLYMERASE SIGMA FACTOR HI_1459-RELATED"/>
    <property type="match status" value="1"/>
</dbReference>
<keyword evidence="4" id="KW-0238">DNA-binding</keyword>
<dbReference type="InterPro" id="IPR041916">
    <property type="entry name" value="Anti_sigma_zinc_sf"/>
</dbReference>
<evidence type="ECO:0000256" key="4">
    <source>
        <dbReference type="ARBA" id="ARBA00023125"/>
    </source>
</evidence>
<comment type="similarity">
    <text evidence="1">Belongs to the sigma-70 factor family. ECF subfamily.</text>
</comment>
<sequence>MTAEQTETAPSDPNGYDQNLINAVRGGTTEAFADLYHRHVRAARRLAAQLCFSGEDPEDVVAEAFAKVFALLTAGAGPDANFRGYLLVTVRNTIHERHRRSQREVYLDDLESVAGAHGVTDETGRCVERWLALDAFNRLSPRWRTVLWYTEIEGRSPAETAAVFGMTANAVSALAYRAREKLRQAYLQAHVAPVGAHACRGTAGRLGAWARRRLHGQEAARVEDHLAECPRCQDVATELAHVNRSMRMAVARSA</sequence>
<dbReference type="InterPro" id="IPR007627">
    <property type="entry name" value="RNA_pol_sigma70_r2"/>
</dbReference>
<dbReference type="Pfam" id="PF04542">
    <property type="entry name" value="Sigma70_r2"/>
    <property type="match status" value="1"/>
</dbReference>
<evidence type="ECO:0000259" key="8">
    <source>
        <dbReference type="Pfam" id="PF13490"/>
    </source>
</evidence>
<keyword evidence="10" id="KW-1185">Reference proteome</keyword>
<dbReference type="InterPro" id="IPR039425">
    <property type="entry name" value="RNA_pol_sigma-70-like"/>
</dbReference>
<feature type="domain" description="RNA polymerase sigma-70 region 2" evidence="6">
    <location>
        <begin position="35"/>
        <end position="103"/>
    </location>
</feature>
<dbReference type="InterPro" id="IPR036388">
    <property type="entry name" value="WH-like_DNA-bd_sf"/>
</dbReference>
<gene>
    <name evidence="9" type="ORF">GCM10012275_29990</name>
</gene>
<dbReference type="CDD" id="cd06171">
    <property type="entry name" value="Sigma70_r4"/>
    <property type="match status" value="1"/>
</dbReference>
<evidence type="ECO:0000256" key="2">
    <source>
        <dbReference type="ARBA" id="ARBA00023015"/>
    </source>
</evidence>
<dbReference type="Pfam" id="PF08281">
    <property type="entry name" value="Sigma70_r4_2"/>
    <property type="match status" value="1"/>
</dbReference>
<evidence type="ECO:0000256" key="5">
    <source>
        <dbReference type="ARBA" id="ARBA00023163"/>
    </source>
</evidence>
<dbReference type="SUPFAM" id="SSF88659">
    <property type="entry name" value="Sigma3 and sigma4 domains of RNA polymerase sigma factors"/>
    <property type="match status" value="1"/>
</dbReference>
<comment type="caution">
    <text evidence="9">The sequence shown here is derived from an EMBL/GenBank/DDBJ whole genome shotgun (WGS) entry which is preliminary data.</text>
</comment>
<keyword evidence="2" id="KW-0805">Transcription regulation</keyword>
<name>A0A8J3FUA2_9PSEU</name>
<dbReference type="InterPro" id="IPR027383">
    <property type="entry name" value="Znf_put"/>
</dbReference>
<dbReference type="Pfam" id="PF13490">
    <property type="entry name" value="zf-HC2"/>
    <property type="match status" value="1"/>
</dbReference>
<reference evidence="9" key="2">
    <citation type="submission" date="2020-09" db="EMBL/GenBank/DDBJ databases">
        <authorList>
            <person name="Sun Q."/>
            <person name="Zhou Y."/>
        </authorList>
    </citation>
    <scope>NUCLEOTIDE SEQUENCE</scope>
    <source>
        <strain evidence="9">CGMCC 4.5737</strain>
    </source>
</reference>
<evidence type="ECO:0000256" key="3">
    <source>
        <dbReference type="ARBA" id="ARBA00023082"/>
    </source>
</evidence>
<accession>A0A8J3FUA2</accession>
<dbReference type="EMBL" id="BMMK01000012">
    <property type="protein sequence ID" value="GGM56889.1"/>
    <property type="molecule type" value="Genomic_DNA"/>
</dbReference>
<evidence type="ECO:0000256" key="1">
    <source>
        <dbReference type="ARBA" id="ARBA00010641"/>
    </source>
</evidence>
<dbReference type="InterPro" id="IPR014284">
    <property type="entry name" value="RNA_pol_sigma-70_dom"/>
</dbReference>
<dbReference type="GO" id="GO:0003677">
    <property type="term" value="F:DNA binding"/>
    <property type="evidence" value="ECO:0007669"/>
    <property type="project" value="UniProtKB-KW"/>
</dbReference>
<evidence type="ECO:0000313" key="9">
    <source>
        <dbReference type="EMBL" id="GGM56889.1"/>
    </source>
</evidence>
<dbReference type="RefSeq" id="WP_189058074.1">
    <property type="nucleotide sequence ID" value="NZ_BMMK01000012.1"/>
</dbReference>
<dbReference type="Gene3D" id="1.10.1740.10">
    <property type="match status" value="1"/>
</dbReference>
<protein>
    <submittedName>
        <fullName evidence="9">Uncharacterized protein</fullName>
    </submittedName>
</protein>
<evidence type="ECO:0000313" key="10">
    <source>
        <dbReference type="Proteomes" id="UP000637578"/>
    </source>
</evidence>
<evidence type="ECO:0000259" key="6">
    <source>
        <dbReference type="Pfam" id="PF04542"/>
    </source>
</evidence>
<feature type="domain" description="Putative zinc-finger" evidence="8">
    <location>
        <begin position="199"/>
        <end position="233"/>
    </location>
</feature>
<dbReference type="Proteomes" id="UP000637578">
    <property type="component" value="Unassembled WGS sequence"/>
</dbReference>
<dbReference type="GO" id="GO:0016987">
    <property type="term" value="F:sigma factor activity"/>
    <property type="evidence" value="ECO:0007669"/>
    <property type="project" value="UniProtKB-KW"/>
</dbReference>
<dbReference type="SUPFAM" id="SSF88946">
    <property type="entry name" value="Sigma2 domain of RNA polymerase sigma factors"/>
    <property type="match status" value="1"/>
</dbReference>
<feature type="domain" description="RNA polymerase sigma factor 70 region 4 type 2" evidence="7">
    <location>
        <begin position="133"/>
        <end position="182"/>
    </location>
</feature>
<dbReference type="AlphaFoldDB" id="A0A8J3FUA2"/>
<dbReference type="Gene3D" id="1.10.10.10">
    <property type="entry name" value="Winged helix-like DNA-binding domain superfamily/Winged helix DNA-binding domain"/>
    <property type="match status" value="1"/>
</dbReference>
<dbReference type="InterPro" id="IPR013249">
    <property type="entry name" value="RNA_pol_sigma70_r4_t2"/>
</dbReference>
<dbReference type="NCBIfam" id="TIGR02937">
    <property type="entry name" value="sigma70-ECF"/>
    <property type="match status" value="1"/>
</dbReference>
<dbReference type="PANTHER" id="PTHR43133">
    <property type="entry name" value="RNA POLYMERASE ECF-TYPE SIGMA FACTO"/>
    <property type="match status" value="1"/>
</dbReference>
<evidence type="ECO:0000259" key="7">
    <source>
        <dbReference type="Pfam" id="PF08281"/>
    </source>
</evidence>
<dbReference type="Gene3D" id="1.10.10.1320">
    <property type="entry name" value="Anti-sigma factor, zinc-finger domain"/>
    <property type="match status" value="1"/>
</dbReference>